<sequence>MQAFIRPEQFNLLRFQAFKLIRARSTSHDQNVIQAVTSLVKEKTMGEFRHCSEEELSLIKPLFQVREEEQVEEVLSQLKLYVIPFRITEKEVKKLFPKTKKMKIPNLDTMDVRRRSYLTWRDPGAQKKYLVIMRNEKWIGIEGSFKKETQKGICTICNSYQSIGLFLVEIKGKEKGTYKKKGNYICSDGEVCNHNLSSLDYLYDFVDRLRK</sequence>
<dbReference type="RefSeq" id="WP_035509498.1">
    <property type="nucleotide sequence ID" value="NZ_CCDH010000001.1"/>
</dbReference>
<protein>
    <submittedName>
        <fullName evidence="3">Fibronectin-binding protein (FBP)</fullName>
    </submittedName>
</protein>
<reference evidence="4" key="1">
    <citation type="submission" date="2014-03" db="EMBL/GenBank/DDBJ databases">
        <authorList>
            <person name="Urmite Genomes U."/>
        </authorList>
    </citation>
    <scope>NUCLEOTIDE SEQUENCE [LARGE SCALE GENOMIC DNA]</scope>
    <source>
        <strain evidence="4">HD-03</strain>
    </source>
</reference>
<evidence type="ECO:0000313" key="3">
    <source>
        <dbReference type="EMBL" id="CDQ24571.1"/>
    </source>
</evidence>
<dbReference type="Gene3D" id="1.20.1280.250">
    <property type="match status" value="1"/>
</dbReference>
<dbReference type="InterPro" id="IPR032330">
    <property type="entry name" value="EF-G-binding_C"/>
</dbReference>
<dbReference type="Pfam" id="PF07299">
    <property type="entry name" value="EF-G-binding_N"/>
    <property type="match status" value="1"/>
</dbReference>
<dbReference type="InterPro" id="IPR010841">
    <property type="entry name" value="EF-G-binding_N"/>
</dbReference>
<evidence type="ECO:0000259" key="1">
    <source>
        <dbReference type="Pfam" id="PF07299"/>
    </source>
</evidence>
<reference evidence="3 4" key="2">
    <citation type="submission" date="2014-05" db="EMBL/GenBank/DDBJ databases">
        <title>Draft genome sequence of Halobacillus karajensis HK-03.</title>
        <authorList>
            <person name="Khelaifia S."/>
            <person name="Croce O."/>
            <person name="Lagier J.C."/>
            <person name="Raoult D."/>
        </authorList>
    </citation>
    <scope>NUCLEOTIDE SEQUENCE [LARGE SCALE GENOMIC DNA]</scope>
    <source>
        <strain evidence="3 4">HD-03</strain>
    </source>
</reference>
<feature type="domain" description="Elongation factor G-binding protein C-terminal treble-clef zinc-finger" evidence="2">
    <location>
        <begin position="99"/>
        <end position="189"/>
    </location>
</feature>
<dbReference type="InterPro" id="IPR038344">
    <property type="entry name" value="EF-G_N_sf"/>
</dbReference>
<dbReference type="AlphaFoldDB" id="A0A024P7D8"/>
<name>A0A024P7D8_9BACI</name>
<keyword evidence="4" id="KW-1185">Reference proteome</keyword>
<dbReference type="OrthoDB" id="1891078at2"/>
<dbReference type="CDD" id="cd16342">
    <property type="entry name" value="FusC_FusB"/>
    <property type="match status" value="1"/>
</dbReference>
<evidence type="ECO:0000313" key="4">
    <source>
        <dbReference type="Proteomes" id="UP000028868"/>
    </source>
</evidence>
<accession>A0A024P7D8</accession>
<proteinExistence type="predicted"/>
<gene>
    <name evidence="3" type="ORF">BN983_02859</name>
</gene>
<feature type="domain" description="Elongation factor G-binding protein N-terminal" evidence="1">
    <location>
        <begin position="4"/>
        <end position="85"/>
    </location>
</feature>
<organism evidence="3 4">
    <name type="scientific">Halobacillus karajensis</name>
    <dbReference type="NCBI Taxonomy" id="195088"/>
    <lineage>
        <taxon>Bacteria</taxon>
        <taxon>Bacillati</taxon>
        <taxon>Bacillota</taxon>
        <taxon>Bacilli</taxon>
        <taxon>Bacillales</taxon>
        <taxon>Bacillaceae</taxon>
        <taxon>Halobacillus</taxon>
    </lineage>
</organism>
<comment type="caution">
    <text evidence="3">The sequence shown here is derived from an EMBL/GenBank/DDBJ whole genome shotgun (WGS) entry which is preliminary data.</text>
</comment>
<dbReference type="Proteomes" id="UP000028868">
    <property type="component" value="Unassembled WGS sequence"/>
</dbReference>
<evidence type="ECO:0000259" key="2">
    <source>
        <dbReference type="Pfam" id="PF16571"/>
    </source>
</evidence>
<dbReference type="Pfam" id="PF16571">
    <property type="entry name" value="FBP_C"/>
    <property type="match status" value="1"/>
</dbReference>
<dbReference type="EMBL" id="CCDI010000003">
    <property type="protein sequence ID" value="CDQ24571.1"/>
    <property type="molecule type" value="Genomic_DNA"/>
</dbReference>